<dbReference type="PANTHER" id="PTHR32282:SF33">
    <property type="entry name" value="PEPTIDOGLYCAN GLYCOSYLTRANSFERASE"/>
    <property type="match status" value="1"/>
</dbReference>
<dbReference type="Proteomes" id="UP000215316">
    <property type="component" value="Unassembled WGS sequence"/>
</dbReference>
<keyword evidence="1" id="KW-0121">Carboxypeptidase</keyword>
<dbReference type="EMBL" id="MZMQ01000001">
    <property type="protein sequence ID" value="OQJ61720.1"/>
    <property type="molecule type" value="Genomic_DNA"/>
</dbReference>
<name>A0A225C7I2_9MICO</name>
<dbReference type="InterPro" id="IPR012338">
    <property type="entry name" value="Beta-lactam/transpept-like"/>
</dbReference>
<keyword evidence="6" id="KW-0511">Multifunctional enzyme</keyword>
<dbReference type="Gene3D" id="3.40.710.10">
    <property type="entry name" value="DD-peptidase/beta-lactamase superfamily"/>
    <property type="match status" value="1"/>
</dbReference>
<sequence>MSASKNTPGRVAAALTGVLGMSVVAGVLVAAMVTPAIAVTSLAANDTIGIFDDLPDYLQIDNLAQKTELYATQGGQPVKFAEFYAQNRQEVSWDEVSDNAKAAAVDTEDPRFYEHAGVDVQSTFRALAQNVIGGGVESGASTITMQYVKNVLVQKAEALAETDADAGKKAYQEATQESTARKLKEMRLAIGLEKKFSKNDILLGYLNIATYGGNVYGIQSAARYYYGVDAKDLTVAQAASLVATVNYPTALRIDKPENIKANQARRDILIDNMLKHHSITQAQRDEAIATPVTPAITPSVSGCNAAQPASAAYFCDAVKYTVENSTEFGATPDEARRNLNRNGYKIYTTLNLDLQAKATDDMRKQIPTTMNSINVGSAMTSVEAKTGRVIAMVQNTDYGNGDQRGVTSVNYNTDQNYGGSGGFQVGSTYKLVTLLEWLKEGHSVNEVVQSSKGTWAGKDFRDSCTGGTLGSPPLTVTNDGAAPGANRTVMSGTANSTNTAFMAMASELDMCGIAQTAKDIGIHQADPKKQLSNYVSDIIGSGGNNIAPLTMASAYATVANNGTTCKAIMIDKVVLPDDTEVTPPSAECQETVSPDVAHTAAYALAGVMGATGAAGDTNDGTPLIGKTGTTDRAKDTWFVGSSTEVTTAIWVGSASGQQIQQRKTKLPSGQLMSTARFAVWKPFMQAVNGIYKGGAFPGPAADLTRTPTVQVPDVAGMSPADAQSAIEGAGLSFAQGGARASSSVPAGQVAGSDPGAGANAARGSTVTVFTSSGPDQSQQQQGIPGTVPDVRGQDMTSARQTLRSAGFNVTMAQEQVQDNSQIGKATRTDPAAGQQSGGPVTLYIGRT</sequence>
<feature type="domain" description="PASTA" evidence="10">
    <location>
        <begin position="705"/>
        <end position="772"/>
    </location>
</feature>
<feature type="compositionally biased region" description="Low complexity" evidence="9">
    <location>
        <begin position="771"/>
        <end position="785"/>
    </location>
</feature>
<dbReference type="InterPro" id="IPR001460">
    <property type="entry name" value="PCN-bd_Tpept"/>
</dbReference>
<dbReference type="AlphaFoldDB" id="A0A225C7I2"/>
<dbReference type="InterPro" id="IPR036950">
    <property type="entry name" value="PBP_transglycosylase"/>
</dbReference>
<feature type="region of interest" description="Disordered" evidence="9">
    <location>
        <begin position="819"/>
        <end position="847"/>
    </location>
</feature>
<evidence type="ECO:0000256" key="6">
    <source>
        <dbReference type="ARBA" id="ARBA00023268"/>
    </source>
</evidence>
<evidence type="ECO:0000256" key="7">
    <source>
        <dbReference type="ARBA" id="ARBA00034000"/>
    </source>
</evidence>
<keyword evidence="12" id="KW-1185">Reference proteome</keyword>
<dbReference type="Gene3D" id="1.10.3810.10">
    <property type="entry name" value="Biosynthetic peptidoglycan transglycosylase-like"/>
    <property type="match status" value="1"/>
</dbReference>
<dbReference type="Pfam" id="PF03793">
    <property type="entry name" value="PASTA"/>
    <property type="match status" value="2"/>
</dbReference>
<evidence type="ECO:0000256" key="3">
    <source>
        <dbReference type="ARBA" id="ARBA00022676"/>
    </source>
</evidence>
<keyword evidence="5" id="KW-0378">Hydrolase</keyword>
<evidence type="ECO:0000256" key="8">
    <source>
        <dbReference type="ARBA" id="ARBA00049902"/>
    </source>
</evidence>
<dbReference type="InterPro" id="IPR005543">
    <property type="entry name" value="PASTA_dom"/>
</dbReference>
<organism evidence="11 12">
    <name type="scientific">Clavibacter tessellarius</name>
    <dbReference type="NCBI Taxonomy" id="31965"/>
    <lineage>
        <taxon>Bacteria</taxon>
        <taxon>Bacillati</taxon>
        <taxon>Actinomycetota</taxon>
        <taxon>Actinomycetes</taxon>
        <taxon>Micrococcales</taxon>
        <taxon>Microbacteriaceae</taxon>
        <taxon>Clavibacter</taxon>
    </lineage>
</organism>
<keyword evidence="4" id="KW-0808">Transferase</keyword>
<dbReference type="SUPFAM" id="SSF56601">
    <property type="entry name" value="beta-lactamase/transpeptidase-like"/>
    <property type="match status" value="1"/>
</dbReference>
<dbReference type="CDD" id="cd06577">
    <property type="entry name" value="PASTA_pknB"/>
    <property type="match status" value="2"/>
</dbReference>
<dbReference type="Pfam" id="PF00912">
    <property type="entry name" value="Transgly"/>
    <property type="match status" value="1"/>
</dbReference>
<evidence type="ECO:0000313" key="12">
    <source>
        <dbReference type="Proteomes" id="UP000215316"/>
    </source>
</evidence>
<dbReference type="GO" id="GO:0008955">
    <property type="term" value="F:peptidoglycan glycosyltransferase activity"/>
    <property type="evidence" value="ECO:0007669"/>
    <property type="project" value="UniProtKB-EC"/>
</dbReference>
<dbReference type="GO" id="GO:0009252">
    <property type="term" value="P:peptidoglycan biosynthetic process"/>
    <property type="evidence" value="ECO:0007669"/>
    <property type="project" value="TreeGrafter"/>
</dbReference>
<comment type="catalytic activity">
    <reaction evidence="8">
        <text>[GlcNAc-(1-&gt;4)-Mur2Ac(oyl-L-Ala-gamma-D-Glu-L-Lys-D-Ala-D-Ala)](n)-di-trans,octa-cis-undecaprenyl diphosphate + beta-D-GlcNAc-(1-&gt;4)-Mur2Ac(oyl-L-Ala-gamma-D-Glu-L-Lys-D-Ala-D-Ala)-di-trans,octa-cis-undecaprenyl diphosphate = [GlcNAc-(1-&gt;4)-Mur2Ac(oyl-L-Ala-gamma-D-Glu-L-Lys-D-Ala-D-Ala)](n+1)-di-trans,octa-cis-undecaprenyl diphosphate + di-trans,octa-cis-undecaprenyl diphosphate + H(+)</text>
        <dbReference type="Rhea" id="RHEA:23708"/>
        <dbReference type="Rhea" id="RHEA-COMP:9602"/>
        <dbReference type="Rhea" id="RHEA-COMP:9603"/>
        <dbReference type="ChEBI" id="CHEBI:15378"/>
        <dbReference type="ChEBI" id="CHEBI:58405"/>
        <dbReference type="ChEBI" id="CHEBI:60033"/>
        <dbReference type="ChEBI" id="CHEBI:78435"/>
        <dbReference type="EC" id="2.4.99.28"/>
    </reaction>
</comment>
<dbReference type="GO" id="GO:0008658">
    <property type="term" value="F:penicillin binding"/>
    <property type="evidence" value="ECO:0007669"/>
    <property type="project" value="InterPro"/>
</dbReference>
<dbReference type="SMART" id="SM00740">
    <property type="entry name" value="PASTA"/>
    <property type="match status" value="2"/>
</dbReference>
<evidence type="ECO:0000256" key="5">
    <source>
        <dbReference type="ARBA" id="ARBA00022801"/>
    </source>
</evidence>
<dbReference type="GO" id="GO:0009002">
    <property type="term" value="F:serine-type D-Ala-D-Ala carboxypeptidase activity"/>
    <property type="evidence" value="ECO:0007669"/>
    <property type="project" value="UniProtKB-EC"/>
</dbReference>
<dbReference type="PANTHER" id="PTHR32282">
    <property type="entry name" value="BINDING PROTEIN TRANSPEPTIDASE, PUTATIVE-RELATED"/>
    <property type="match status" value="1"/>
</dbReference>
<feature type="domain" description="PASTA" evidence="10">
    <location>
        <begin position="782"/>
        <end position="846"/>
    </location>
</feature>
<keyword evidence="3" id="KW-0328">Glycosyltransferase</keyword>
<accession>A0A225C7I2</accession>
<dbReference type="InterPro" id="IPR001264">
    <property type="entry name" value="Glyco_trans_51"/>
</dbReference>
<dbReference type="Pfam" id="PF00905">
    <property type="entry name" value="Transpeptidase"/>
    <property type="match status" value="1"/>
</dbReference>
<protein>
    <submittedName>
        <fullName evidence="11">Penicillin-binding protein</fullName>
    </submittedName>
</protein>
<dbReference type="PROSITE" id="PS51178">
    <property type="entry name" value="PASTA"/>
    <property type="match status" value="2"/>
</dbReference>
<evidence type="ECO:0000256" key="2">
    <source>
        <dbReference type="ARBA" id="ARBA00022670"/>
    </source>
</evidence>
<dbReference type="Gene3D" id="3.30.10.20">
    <property type="match status" value="2"/>
</dbReference>
<dbReference type="RefSeq" id="WP_094126135.1">
    <property type="nucleotide sequence ID" value="NZ_CP040788.1"/>
</dbReference>
<evidence type="ECO:0000256" key="1">
    <source>
        <dbReference type="ARBA" id="ARBA00022645"/>
    </source>
</evidence>
<evidence type="ECO:0000256" key="4">
    <source>
        <dbReference type="ARBA" id="ARBA00022679"/>
    </source>
</evidence>
<keyword evidence="2" id="KW-0645">Protease</keyword>
<gene>
    <name evidence="11" type="ORF">B5P24_01030</name>
</gene>
<dbReference type="InterPro" id="IPR023346">
    <property type="entry name" value="Lysozyme-like_dom_sf"/>
</dbReference>
<reference evidence="11" key="1">
    <citation type="submission" date="2017-08" db="EMBL/GenBank/DDBJ databases">
        <title>Genomes of multiple Clavibacter strains from different subspecies.</title>
        <authorList>
            <person name="Yuan X.-K."/>
            <person name="Li X.-S."/>
            <person name="Nie J."/>
            <person name="De Boer S.H."/>
        </authorList>
    </citation>
    <scope>NUCLEOTIDE SEQUENCE [LARGE SCALE GENOMIC DNA]</scope>
    <source>
        <strain evidence="11">ATCC 33566</strain>
    </source>
</reference>
<dbReference type="GO" id="GO:0006508">
    <property type="term" value="P:proteolysis"/>
    <property type="evidence" value="ECO:0007669"/>
    <property type="project" value="UniProtKB-KW"/>
</dbReference>
<dbReference type="InterPro" id="IPR050396">
    <property type="entry name" value="Glycosyltr_51/Transpeptidase"/>
</dbReference>
<evidence type="ECO:0000256" key="9">
    <source>
        <dbReference type="SAM" id="MobiDB-lite"/>
    </source>
</evidence>
<proteinExistence type="predicted"/>
<evidence type="ECO:0000259" key="10">
    <source>
        <dbReference type="PROSITE" id="PS51178"/>
    </source>
</evidence>
<feature type="region of interest" description="Disordered" evidence="9">
    <location>
        <begin position="737"/>
        <end position="792"/>
    </location>
</feature>
<comment type="caution">
    <text evidence="11">The sequence shown here is derived from an EMBL/GenBank/DDBJ whole genome shotgun (WGS) entry which is preliminary data.</text>
</comment>
<dbReference type="SUPFAM" id="SSF53955">
    <property type="entry name" value="Lysozyme-like"/>
    <property type="match status" value="1"/>
</dbReference>
<evidence type="ECO:0000313" key="11">
    <source>
        <dbReference type="EMBL" id="OQJ61720.1"/>
    </source>
</evidence>
<dbReference type="OrthoDB" id="9766909at2"/>
<comment type="catalytic activity">
    <reaction evidence="7">
        <text>Preferential cleavage: (Ac)2-L-Lys-D-Ala-|-D-Ala. Also transpeptidation of peptidyl-alanyl moieties that are N-acyl substituents of D-alanine.</text>
        <dbReference type="EC" id="3.4.16.4"/>
    </reaction>
</comment>
<dbReference type="GO" id="GO:0030288">
    <property type="term" value="C:outer membrane-bounded periplasmic space"/>
    <property type="evidence" value="ECO:0007669"/>
    <property type="project" value="TreeGrafter"/>
</dbReference>